<evidence type="ECO:0000313" key="4">
    <source>
        <dbReference type="Proteomes" id="UP001165090"/>
    </source>
</evidence>
<protein>
    <submittedName>
        <fullName evidence="3">Uncharacterized protein</fullName>
    </submittedName>
</protein>
<dbReference type="EMBL" id="BSDZ01000003">
    <property type="protein sequence ID" value="GLI59114.1"/>
    <property type="molecule type" value="Genomic_DNA"/>
</dbReference>
<feature type="compositionally biased region" description="Acidic residues" evidence="2">
    <location>
        <begin position="396"/>
        <end position="415"/>
    </location>
</feature>
<comment type="caution">
    <text evidence="3">The sequence shown here is derived from an EMBL/GenBank/DDBJ whole genome shotgun (WGS) entry which is preliminary data.</text>
</comment>
<name>A0ABQ5RNT3_9CHLO</name>
<comment type="similarity">
    <text evidence="1">Belongs to the CFAP97 family.</text>
</comment>
<feature type="region of interest" description="Disordered" evidence="2">
    <location>
        <begin position="195"/>
        <end position="510"/>
    </location>
</feature>
<organism evidence="3 4">
    <name type="scientific">Volvox africanus</name>
    <dbReference type="NCBI Taxonomy" id="51714"/>
    <lineage>
        <taxon>Eukaryota</taxon>
        <taxon>Viridiplantae</taxon>
        <taxon>Chlorophyta</taxon>
        <taxon>core chlorophytes</taxon>
        <taxon>Chlorophyceae</taxon>
        <taxon>CS clade</taxon>
        <taxon>Chlamydomonadales</taxon>
        <taxon>Volvocaceae</taxon>
        <taxon>Volvox</taxon>
    </lineage>
</organism>
<feature type="compositionally biased region" description="Basic and acidic residues" evidence="2">
    <location>
        <begin position="351"/>
        <end position="365"/>
    </location>
</feature>
<evidence type="ECO:0000313" key="3">
    <source>
        <dbReference type="EMBL" id="GLI59114.1"/>
    </source>
</evidence>
<evidence type="ECO:0000256" key="1">
    <source>
        <dbReference type="ARBA" id="ARBA00008315"/>
    </source>
</evidence>
<dbReference type="InterPro" id="IPR038791">
    <property type="entry name" value="Cfap97/Hemingway"/>
</dbReference>
<gene>
    <name evidence="3" type="ORF">VaNZ11_000945</name>
</gene>
<feature type="compositionally biased region" description="Low complexity" evidence="2">
    <location>
        <begin position="369"/>
        <end position="382"/>
    </location>
</feature>
<evidence type="ECO:0000256" key="2">
    <source>
        <dbReference type="SAM" id="MobiDB-lite"/>
    </source>
</evidence>
<dbReference type="PANTHER" id="PTHR23035:SF2">
    <property type="entry name" value="KIAA1430 HOMOLOGUE"/>
    <property type="match status" value="1"/>
</dbReference>
<dbReference type="PANTHER" id="PTHR23035">
    <property type="entry name" value="CILIA- AND FLAGELLA-ASSOCIATED PROTEIN 97-RELATED"/>
    <property type="match status" value="1"/>
</dbReference>
<dbReference type="Pfam" id="PF13879">
    <property type="entry name" value="Hmw_CFAP97"/>
    <property type="match status" value="1"/>
</dbReference>
<sequence length="573" mass="62187">MADRGRKAFPVSSHLCDERWQRHCMDLHKQRLSDMKHRIDNTKPETFDLVLSKGKRQMLDKERQTEVDRENAILLQKMVRIKEQDTRAVFRPWTARSTFQWKVGHYYDPATNTKTLDHINLTSSVSPRSIHYFALTRPGTAPPDVTARLRDMEIQVDNTKLLRAITTMRTHYSNEVFERRHAEESILVSRISNFRGPDSARYQPPGRSISASRNSPYLAPLPGRSSSSNRGIRSPRTGWPAGSPPVSQAQYYEEAQNRDIPPPSSRGNSRPGTAVGGTQEGLGATSPRESSSSRQSASSRQSSLSRHSGGAPNGVDAPQAQASVEGSRPGSGQGSRPGSAAIAGTSFSFAGKDKEQRKASGDSDGQKWSSSSSSSSSSSKSSTGRAPAEADPGTSADDDQYDQDEQQRNEEDEAEASPGDRRASSTSARGGEEESGYNDEDFAAADDAATADEDDAYTEPTPRVDGDGEEEADTSRGDDEQPTSTAGAEEEAESKKYDAEEEEAGAFDPAEAELRAQLKEAEEAEMDQQFAEEMAADTYDVYGIDGGNTHSVGAGSYNTGASPKVGGFAEDWD</sequence>
<feature type="compositionally biased region" description="Low complexity" evidence="2">
    <location>
        <begin position="222"/>
        <end position="236"/>
    </location>
</feature>
<feature type="compositionally biased region" description="Acidic residues" evidence="2">
    <location>
        <begin position="433"/>
        <end position="457"/>
    </location>
</feature>
<keyword evidence="4" id="KW-1185">Reference proteome</keyword>
<feature type="compositionally biased region" description="Polar residues" evidence="2">
    <location>
        <begin position="548"/>
        <end position="561"/>
    </location>
</feature>
<dbReference type="InterPro" id="IPR029488">
    <property type="entry name" value="Hmw/CFAP97"/>
</dbReference>
<dbReference type="Proteomes" id="UP001165090">
    <property type="component" value="Unassembled WGS sequence"/>
</dbReference>
<feature type="region of interest" description="Disordered" evidence="2">
    <location>
        <begin position="547"/>
        <end position="573"/>
    </location>
</feature>
<reference evidence="3 4" key="1">
    <citation type="journal article" date="2023" name="IScience">
        <title>Expanded male sex-determining region conserved during the evolution of homothallism in the green alga Volvox.</title>
        <authorList>
            <person name="Yamamoto K."/>
            <person name="Matsuzaki R."/>
            <person name="Mahakham W."/>
            <person name="Heman W."/>
            <person name="Sekimoto H."/>
            <person name="Kawachi M."/>
            <person name="Minakuchi Y."/>
            <person name="Toyoda A."/>
            <person name="Nozaki H."/>
        </authorList>
    </citation>
    <scope>NUCLEOTIDE SEQUENCE [LARGE SCALE GENOMIC DNA]</scope>
    <source>
        <strain evidence="3 4">NIES-4468</strain>
    </source>
</reference>
<accession>A0ABQ5RNT3</accession>
<proteinExistence type="inferred from homology"/>
<feature type="compositionally biased region" description="Low complexity" evidence="2">
    <location>
        <begin position="286"/>
        <end position="308"/>
    </location>
</feature>